<protein>
    <submittedName>
        <fullName evidence="1">Uncharacterized protein</fullName>
    </submittedName>
</protein>
<dbReference type="RefSeq" id="XP_018151868.1">
    <property type="nucleotide sequence ID" value="XM_018307451.1"/>
</dbReference>
<evidence type="ECO:0000313" key="1">
    <source>
        <dbReference type="EMBL" id="OBR03350.1"/>
    </source>
</evidence>
<comment type="caution">
    <text evidence="1">The sequence shown here is derived from an EMBL/GenBank/DDBJ whole genome shotgun (WGS) entry which is preliminary data.</text>
</comment>
<dbReference type="KEGG" id="chig:CH63R_12477"/>
<accession>A0A1B7XUD0</accession>
<keyword evidence="2" id="KW-1185">Reference proteome</keyword>
<dbReference type="VEuPathDB" id="FungiDB:CH63R_12477"/>
<reference evidence="2" key="1">
    <citation type="journal article" date="2017" name="BMC Genomics">
        <title>Gapless genome assembly of Colletotrichum higginsianum reveals chromosome structure and association of transposable elements with secondary metabolite gene clusters.</title>
        <authorList>
            <person name="Dallery J.-F."/>
            <person name="Lapalu N."/>
            <person name="Zampounis A."/>
            <person name="Pigne S."/>
            <person name="Luyten I."/>
            <person name="Amselem J."/>
            <person name="Wittenberg A.H.J."/>
            <person name="Zhou S."/>
            <person name="de Queiroz M.V."/>
            <person name="Robin G.P."/>
            <person name="Auger A."/>
            <person name="Hainaut M."/>
            <person name="Henrissat B."/>
            <person name="Kim K.-T."/>
            <person name="Lee Y.-H."/>
            <person name="Lespinet O."/>
            <person name="Schwartz D.C."/>
            <person name="Thon M.R."/>
            <person name="O'Connell R.J."/>
        </authorList>
    </citation>
    <scope>NUCLEOTIDE SEQUENCE [LARGE SCALE GENOMIC DNA]</scope>
    <source>
        <strain evidence="2">IMI 349063</strain>
    </source>
</reference>
<dbReference type="EMBL" id="LTAN01000009">
    <property type="protein sequence ID" value="OBR03350.1"/>
    <property type="molecule type" value="Genomic_DNA"/>
</dbReference>
<dbReference type="AlphaFoldDB" id="A0A1B7XUD0"/>
<sequence length="63" mass="6763">MSAAAVSAYSDSPWVLAHLIHTFGLPETLCCDALHDITSLSEISACSQVSTKQPCKSNSMMFE</sequence>
<evidence type="ECO:0000313" key="2">
    <source>
        <dbReference type="Proteomes" id="UP000092177"/>
    </source>
</evidence>
<dbReference type="GeneID" id="28871558"/>
<proteinExistence type="predicted"/>
<name>A0A1B7XUD0_COLHI</name>
<dbReference type="Proteomes" id="UP000092177">
    <property type="component" value="Chromosome 9"/>
</dbReference>
<gene>
    <name evidence="1" type="ORF">CH63R_12477</name>
</gene>
<organism evidence="1 2">
    <name type="scientific">Colletotrichum higginsianum (strain IMI 349063)</name>
    <name type="common">Crucifer anthracnose fungus</name>
    <dbReference type="NCBI Taxonomy" id="759273"/>
    <lineage>
        <taxon>Eukaryota</taxon>
        <taxon>Fungi</taxon>
        <taxon>Dikarya</taxon>
        <taxon>Ascomycota</taxon>
        <taxon>Pezizomycotina</taxon>
        <taxon>Sordariomycetes</taxon>
        <taxon>Hypocreomycetidae</taxon>
        <taxon>Glomerellales</taxon>
        <taxon>Glomerellaceae</taxon>
        <taxon>Colletotrichum</taxon>
        <taxon>Colletotrichum destructivum species complex</taxon>
    </lineage>
</organism>